<accession>A0ABU0ZZK8</accession>
<evidence type="ECO:0000259" key="1">
    <source>
        <dbReference type="Pfam" id="PF01548"/>
    </source>
</evidence>
<sequence length="77" mass="9195">MKKLFIGIDVSKDVFDYCCLDQENKIVLRGKADNTKEGIKEFCKLINTRKGYSFWIFMEHTKYYDSLLARRDIYTII</sequence>
<feature type="domain" description="Transposase IS110-like N-terminal" evidence="1">
    <location>
        <begin position="6"/>
        <end position="68"/>
    </location>
</feature>
<dbReference type="RefSeq" id="WP_308862682.1">
    <property type="nucleotide sequence ID" value="NZ_JAVHUL010000001.1"/>
</dbReference>
<dbReference type="InterPro" id="IPR002525">
    <property type="entry name" value="Transp_IS110-like_N"/>
</dbReference>
<name>A0ABU0ZZK8_9FLAO</name>
<evidence type="ECO:0000313" key="2">
    <source>
        <dbReference type="EMBL" id="MDQ7916074.1"/>
    </source>
</evidence>
<proteinExistence type="predicted"/>
<protein>
    <submittedName>
        <fullName evidence="2">Transposase</fullName>
    </submittedName>
</protein>
<gene>
    <name evidence="2" type="ORF">RBU60_00660</name>
</gene>
<reference evidence="2 3" key="1">
    <citation type="submission" date="2023-08" db="EMBL/GenBank/DDBJ databases">
        <title>Mesonia sp. MT50, isolated from deep-sea sediment of the Mariana Trench.</title>
        <authorList>
            <person name="Fu H."/>
        </authorList>
    </citation>
    <scope>NUCLEOTIDE SEQUENCE [LARGE SCALE GENOMIC DNA]</scope>
    <source>
        <strain evidence="2 3">MT50</strain>
    </source>
</reference>
<organism evidence="2 3">
    <name type="scientific">Mesonia profundi</name>
    <dbReference type="NCBI Taxonomy" id="3070998"/>
    <lineage>
        <taxon>Bacteria</taxon>
        <taxon>Pseudomonadati</taxon>
        <taxon>Bacteroidota</taxon>
        <taxon>Flavobacteriia</taxon>
        <taxon>Flavobacteriales</taxon>
        <taxon>Flavobacteriaceae</taxon>
        <taxon>Mesonia</taxon>
    </lineage>
</organism>
<dbReference type="Pfam" id="PF01548">
    <property type="entry name" value="DEDD_Tnp_IS110"/>
    <property type="match status" value="1"/>
</dbReference>
<keyword evidence="3" id="KW-1185">Reference proteome</keyword>
<dbReference type="Proteomes" id="UP001230915">
    <property type="component" value="Unassembled WGS sequence"/>
</dbReference>
<comment type="caution">
    <text evidence="2">The sequence shown here is derived from an EMBL/GenBank/DDBJ whole genome shotgun (WGS) entry which is preliminary data.</text>
</comment>
<dbReference type="EMBL" id="JAVHUL010000001">
    <property type="protein sequence ID" value="MDQ7916074.1"/>
    <property type="molecule type" value="Genomic_DNA"/>
</dbReference>
<evidence type="ECO:0000313" key="3">
    <source>
        <dbReference type="Proteomes" id="UP001230915"/>
    </source>
</evidence>